<evidence type="ECO:0000313" key="3">
    <source>
        <dbReference type="Proteomes" id="UP000225605"/>
    </source>
</evidence>
<reference evidence="2 4" key="2">
    <citation type="submission" date="2018-09" db="EMBL/GenBank/DDBJ databases">
        <title>Genomic Encyclopedia of Archaeal and Bacterial Type Strains, Phase II (KMG-II): from individual species to whole genera.</title>
        <authorList>
            <person name="Goeker M."/>
        </authorList>
    </citation>
    <scope>NUCLEOTIDE SEQUENCE [LARGE SCALE GENOMIC DNA]</scope>
    <source>
        <strain evidence="2 4">DSM 16337</strain>
    </source>
</reference>
<dbReference type="EMBL" id="RAQI01000001">
    <property type="protein sequence ID" value="RKE93159.1"/>
    <property type="molecule type" value="Genomic_DNA"/>
</dbReference>
<dbReference type="AlphaFoldDB" id="A0A2D0IXI6"/>
<evidence type="ECO:0000313" key="2">
    <source>
        <dbReference type="EMBL" id="RKE93159.1"/>
    </source>
</evidence>
<keyword evidence="4" id="KW-1185">Reference proteome</keyword>
<dbReference type="EMBL" id="NIBT01000002">
    <property type="protein sequence ID" value="PHM26633.1"/>
    <property type="molecule type" value="Genomic_DNA"/>
</dbReference>
<accession>A0A2D0IXI6</accession>
<name>A0A2D0IXI6_9GAMM</name>
<proteinExistence type="predicted"/>
<comment type="caution">
    <text evidence="1">The sequence shown here is derived from an EMBL/GenBank/DDBJ whole genome shotgun (WGS) entry which is preliminary data.</text>
</comment>
<evidence type="ECO:0000313" key="4">
    <source>
        <dbReference type="Proteomes" id="UP000283568"/>
    </source>
</evidence>
<evidence type="ECO:0000313" key="1">
    <source>
        <dbReference type="EMBL" id="PHM26633.1"/>
    </source>
</evidence>
<dbReference type="Proteomes" id="UP000283568">
    <property type="component" value="Unassembled WGS sequence"/>
</dbReference>
<protein>
    <submittedName>
        <fullName evidence="1">Uncharacterized protein</fullName>
    </submittedName>
</protein>
<organism evidence="1 3">
    <name type="scientific">Xenorhabdus ehlersii</name>
    <dbReference type="NCBI Taxonomy" id="290111"/>
    <lineage>
        <taxon>Bacteria</taxon>
        <taxon>Pseudomonadati</taxon>
        <taxon>Pseudomonadota</taxon>
        <taxon>Gammaproteobacteria</taxon>
        <taxon>Enterobacterales</taxon>
        <taxon>Morganellaceae</taxon>
        <taxon>Xenorhabdus</taxon>
    </lineage>
</organism>
<reference evidence="1 3" key="1">
    <citation type="journal article" date="2017" name="Nat. Microbiol.">
        <title>Natural product diversity associated with the nematode symbionts Photorhabdus and Xenorhabdus.</title>
        <authorList>
            <person name="Tobias N.J."/>
            <person name="Wolff H."/>
            <person name="Djahanschiri B."/>
            <person name="Grundmann F."/>
            <person name="Kronenwerth M."/>
            <person name="Shi Y.M."/>
            <person name="Simonyi S."/>
            <person name="Grun P."/>
            <person name="Shapiro-Ilan D."/>
            <person name="Pidot S.J."/>
            <person name="Stinear T.P."/>
            <person name="Ebersberger I."/>
            <person name="Bode H.B."/>
        </authorList>
    </citation>
    <scope>NUCLEOTIDE SEQUENCE [LARGE SCALE GENOMIC DNA]</scope>
    <source>
        <strain evidence="1 3">DSM 16337</strain>
    </source>
</reference>
<sequence>MISLYSPTFRLVYFPNKPDFFAKPEDSTTVNPIILSNQLTLNLNGDHIMKHIGFHGGSSMVELGSSADMMEFFNLLNQGVDNIGEQKLLSQFYLRYLRIQEQTFSQ</sequence>
<gene>
    <name evidence="2" type="ORF">BDE27_0869</name>
    <name evidence="1" type="ORF">Xehl_00305</name>
</gene>
<dbReference type="Proteomes" id="UP000225605">
    <property type="component" value="Unassembled WGS sequence"/>
</dbReference>